<feature type="domain" description="RCK C-terminal" evidence="2">
    <location>
        <begin position="133"/>
        <end position="228"/>
    </location>
</feature>
<organism evidence="3">
    <name type="scientific">candidate division WOR-3 bacterium</name>
    <dbReference type="NCBI Taxonomy" id="2052148"/>
    <lineage>
        <taxon>Bacteria</taxon>
        <taxon>Bacteria division WOR-3</taxon>
    </lineage>
</organism>
<name>A0A7C0XAS0_UNCW3</name>
<proteinExistence type="predicted"/>
<dbReference type="SUPFAM" id="SSF116726">
    <property type="entry name" value="TrkA C-terminal domain-like"/>
    <property type="match status" value="1"/>
</dbReference>
<accession>A0A7C0XAS0</accession>
<dbReference type="PANTHER" id="PTHR43833">
    <property type="entry name" value="POTASSIUM CHANNEL PROTEIN 2-RELATED-RELATED"/>
    <property type="match status" value="1"/>
</dbReference>
<dbReference type="Gene3D" id="3.40.50.720">
    <property type="entry name" value="NAD(P)-binding Rossmann-like Domain"/>
    <property type="match status" value="1"/>
</dbReference>
<sequence length="228" mass="25307">MEFCVIGLGRFGSAIAQTLARKGHEVLAIDRDEGRVQELEDKVSQALVLDATNEKALKSLGLKDFDWVIIAMSQDIEASILSTMLVKEAGAKKVLAKASSDVHAKILKRIGADRVIFPEREMGQKVAESLSSPRIFDYIELSPEYSIVEIVAPKSFQGKTIKQTEARTKYGIHIIAIKRKKPEMENESKVTARDLILVAPDPNEEILQGDLLVILGKIENIEKVKELK</sequence>
<comment type="caution">
    <text evidence="3">The sequence shown here is derived from an EMBL/GenBank/DDBJ whole genome shotgun (WGS) entry which is preliminary data.</text>
</comment>
<protein>
    <submittedName>
        <fullName evidence="3">TrkA family potassium uptake protein</fullName>
    </submittedName>
</protein>
<evidence type="ECO:0000259" key="2">
    <source>
        <dbReference type="PROSITE" id="PS51202"/>
    </source>
</evidence>
<feature type="domain" description="RCK N-terminal" evidence="1">
    <location>
        <begin position="1"/>
        <end position="116"/>
    </location>
</feature>
<dbReference type="PROSITE" id="PS51201">
    <property type="entry name" value="RCK_N"/>
    <property type="match status" value="1"/>
</dbReference>
<dbReference type="Pfam" id="PF02080">
    <property type="entry name" value="TrkA_C"/>
    <property type="match status" value="1"/>
</dbReference>
<dbReference type="Pfam" id="PF02254">
    <property type="entry name" value="TrkA_N"/>
    <property type="match status" value="1"/>
</dbReference>
<dbReference type="InterPro" id="IPR036721">
    <property type="entry name" value="RCK_C_sf"/>
</dbReference>
<dbReference type="PANTHER" id="PTHR43833:SF7">
    <property type="entry name" value="KTR SYSTEM POTASSIUM UPTAKE PROTEIN C"/>
    <property type="match status" value="1"/>
</dbReference>
<dbReference type="GO" id="GO:0008324">
    <property type="term" value="F:monoatomic cation transmembrane transporter activity"/>
    <property type="evidence" value="ECO:0007669"/>
    <property type="project" value="InterPro"/>
</dbReference>
<dbReference type="InterPro" id="IPR006037">
    <property type="entry name" value="RCK_C"/>
</dbReference>
<dbReference type="GO" id="GO:0006813">
    <property type="term" value="P:potassium ion transport"/>
    <property type="evidence" value="ECO:0007669"/>
    <property type="project" value="InterPro"/>
</dbReference>
<gene>
    <name evidence="3" type="ORF">ENG67_02510</name>
</gene>
<dbReference type="InterPro" id="IPR003148">
    <property type="entry name" value="RCK_N"/>
</dbReference>
<evidence type="ECO:0000259" key="1">
    <source>
        <dbReference type="PROSITE" id="PS51201"/>
    </source>
</evidence>
<dbReference type="InterPro" id="IPR050721">
    <property type="entry name" value="Trk_Ktr_HKT_K-transport"/>
</dbReference>
<dbReference type="AlphaFoldDB" id="A0A7C0XAS0"/>
<dbReference type="Proteomes" id="UP000885931">
    <property type="component" value="Unassembled WGS sequence"/>
</dbReference>
<dbReference type="Gene3D" id="3.30.70.1450">
    <property type="entry name" value="Regulator of K+ conductance, C-terminal domain"/>
    <property type="match status" value="1"/>
</dbReference>
<dbReference type="EMBL" id="DRBW01000094">
    <property type="protein sequence ID" value="HDM90062.1"/>
    <property type="molecule type" value="Genomic_DNA"/>
</dbReference>
<dbReference type="InterPro" id="IPR036291">
    <property type="entry name" value="NAD(P)-bd_dom_sf"/>
</dbReference>
<dbReference type="PROSITE" id="PS51202">
    <property type="entry name" value="RCK_C"/>
    <property type="match status" value="1"/>
</dbReference>
<reference evidence="3" key="1">
    <citation type="journal article" date="2020" name="mSystems">
        <title>Genome- and Community-Level Interaction Insights into Carbon Utilization and Element Cycling Functions of Hydrothermarchaeota in Hydrothermal Sediment.</title>
        <authorList>
            <person name="Zhou Z."/>
            <person name="Liu Y."/>
            <person name="Xu W."/>
            <person name="Pan J."/>
            <person name="Luo Z.H."/>
            <person name="Li M."/>
        </authorList>
    </citation>
    <scope>NUCLEOTIDE SEQUENCE [LARGE SCALE GENOMIC DNA]</scope>
    <source>
        <strain evidence="3">HyVt-237</strain>
    </source>
</reference>
<dbReference type="SUPFAM" id="SSF51735">
    <property type="entry name" value="NAD(P)-binding Rossmann-fold domains"/>
    <property type="match status" value="1"/>
</dbReference>
<evidence type="ECO:0000313" key="3">
    <source>
        <dbReference type="EMBL" id="HDM90062.1"/>
    </source>
</evidence>